<name>A0A388TFU0_TERA1</name>
<evidence type="ECO:0000259" key="3">
    <source>
        <dbReference type="PROSITE" id="PS51272"/>
    </source>
</evidence>
<evidence type="ECO:0000313" key="5">
    <source>
        <dbReference type="Proteomes" id="UP000269352"/>
    </source>
</evidence>
<feature type="chain" id="PRO_5017466579" evidence="2">
    <location>
        <begin position="21"/>
        <end position="630"/>
    </location>
</feature>
<gene>
    <name evidence="4" type="ORF">NO1_2055</name>
</gene>
<dbReference type="SUPFAM" id="SSF56935">
    <property type="entry name" value="Porins"/>
    <property type="match status" value="1"/>
</dbReference>
<feature type="compositionally biased region" description="Acidic residues" evidence="1">
    <location>
        <begin position="579"/>
        <end position="602"/>
    </location>
</feature>
<organism evidence="4 5">
    <name type="scientific">Termititenax aidoneus</name>
    <dbReference type="NCBI Taxonomy" id="2218524"/>
    <lineage>
        <taxon>Bacteria</taxon>
        <taxon>Bacillati</taxon>
        <taxon>Candidatus Margulisiibacteriota</taxon>
        <taxon>Candidatus Termititenacia</taxon>
        <taxon>Candidatus Termititenacales</taxon>
        <taxon>Candidatus Termititenacaceae</taxon>
        <taxon>Candidatus Termititenax</taxon>
    </lineage>
</organism>
<evidence type="ECO:0000256" key="1">
    <source>
        <dbReference type="SAM" id="MobiDB-lite"/>
    </source>
</evidence>
<reference evidence="4 5" key="1">
    <citation type="journal article" date="2019" name="ISME J.">
        <title>Genome analyses of uncultured TG2/ZB3 bacteria in 'Margulisbacteria' specifically attached to ectosymbiotic spirochetes of protists in the termite gut.</title>
        <authorList>
            <person name="Utami Y.D."/>
            <person name="Kuwahara H."/>
            <person name="Igai K."/>
            <person name="Murakami T."/>
            <person name="Sugaya K."/>
            <person name="Morikawa T."/>
            <person name="Nagura Y."/>
            <person name="Yuki M."/>
            <person name="Deevong P."/>
            <person name="Inoue T."/>
            <person name="Kihara K."/>
            <person name="Lo N."/>
            <person name="Yamada A."/>
            <person name="Ohkuma M."/>
            <person name="Hongoh Y."/>
        </authorList>
    </citation>
    <scope>NUCLEOTIDE SEQUENCE [LARGE SCALE GENOMIC DNA]</scope>
    <source>
        <strain evidence="4">NkOx7-01</strain>
    </source>
</reference>
<feature type="domain" description="SLH" evidence="3">
    <location>
        <begin position="339"/>
        <end position="403"/>
    </location>
</feature>
<dbReference type="Proteomes" id="UP000269352">
    <property type="component" value="Unassembled WGS sequence"/>
</dbReference>
<dbReference type="InterPro" id="IPR051465">
    <property type="entry name" value="Cell_Envelope_Struct_Comp"/>
</dbReference>
<proteinExistence type="predicted"/>
<dbReference type="Pfam" id="PF00395">
    <property type="entry name" value="SLH"/>
    <property type="match status" value="2"/>
</dbReference>
<evidence type="ECO:0000256" key="2">
    <source>
        <dbReference type="SAM" id="SignalP"/>
    </source>
</evidence>
<dbReference type="AlphaFoldDB" id="A0A388TFU0"/>
<keyword evidence="5" id="KW-1185">Reference proteome</keyword>
<feature type="region of interest" description="Disordered" evidence="1">
    <location>
        <begin position="576"/>
        <end position="630"/>
    </location>
</feature>
<dbReference type="InterPro" id="IPR001119">
    <property type="entry name" value="SLH_dom"/>
</dbReference>
<dbReference type="PROSITE" id="PS51272">
    <property type="entry name" value="SLH"/>
    <property type="match status" value="2"/>
</dbReference>
<feature type="signal peptide" evidence="2">
    <location>
        <begin position="1"/>
        <end position="20"/>
    </location>
</feature>
<dbReference type="PANTHER" id="PTHR43308">
    <property type="entry name" value="OUTER MEMBRANE PROTEIN ALPHA-RELATED"/>
    <property type="match status" value="1"/>
</dbReference>
<feature type="compositionally biased region" description="Acidic residues" evidence="1">
    <location>
        <begin position="616"/>
        <end position="630"/>
    </location>
</feature>
<dbReference type="EMBL" id="BGZN01000120">
    <property type="protein sequence ID" value="GBR74974.1"/>
    <property type="molecule type" value="Genomic_DNA"/>
</dbReference>
<accession>A0A388TFU0</accession>
<keyword evidence="2" id="KW-0732">Signal</keyword>
<evidence type="ECO:0000313" key="4">
    <source>
        <dbReference type="EMBL" id="GBR74974.1"/>
    </source>
</evidence>
<protein>
    <submittedName>
        <fullName evidence="4">Surface protein</fullName>
    </submittedName>
</protein>
<comment type="caution">
    <text evidence="4">The sequence shown here is derived from an EMBL/GenBank/DDBJ whole genome shotgun (WGS) entry which is preliminary data.</text>
</comment>
<feature type="domain" description="SLH" evidence="3">
    <location>
        <begin position="467"/>
        <end position="530"/>
    </location>
</feature>
<sequence>MIKRWSIVLFAVLAVLAAESKDTYELSPLLIGADAVGRGAAYLGGEDSNHYVFQNYSFLTPQTTPRASLTVFKLINEINYLSAAYSQDAFSLGFLTIQDSGGFVRDADDNLTGGKIGYNDTTLYGAYAFQFDRFDVGARLKYQSKYFSEVDTSAWGLSLDLAGHHQLTKHLMLGAELGNVAGTALKWTDGLEEKIPLNFGIGGQFKLFGPDGYWQDWDWLARRTDVYADLRLEDRNSLLKTGVEFWPHDRVALRGGLQQINDIQDDENARLWRFTAGAGVNWNGIYFDYAFNPGDDIAENITHFFTISYRFAVPEKPATPDIEVIPEPEPVIVVAAPLRYRMFTDIDAYSLDEQYIMEDLGYLGFMIGYPDAVFLPEQPLTRKELMLILVRLAEKEGIEPDRAFLNFSDITRNATPDTIDTVLKASRHGYIRGYTDGSVRPEISVRRSEAAAAIARYYGIDGGILPRADLYTDVPARHWAYKDINQTKQHALTIGIGKELYRPDEYMKRLDVARILSRMSFVQTLRSDLPDIVGLPRSGNVTESREVEFTPPAPVEITPAEAEQIDFWYEEEINKYEEQTAEPETPVEEYPEEYQIDWEEENYLSPPPPPPPDNDGTVEDEDGWTIDYEY</sequence>